<organism evidence="1 2">
    <name type="scientific">Apiospora kogelbergensis</name>
    <dbReference type="NCBI Taxonomy" id="1337665"/>
    <lineage>
        <taxon>Eukaryota</taxon>
        <taxon>Fungi</taxon>
        <taxon>Dikarya</taxon>
        <taxon>Ascomycota</taxon>
        <taxon>Pezizomycotina</taxon>
        <taxon>Sordariomycetes</taxon>
        <taxon>Xylariomycetidae</taxon>
        <taxon>Amphisphaeriales</taxon>
        <taxon>Apiosporaceae</taxon>
        <taxon>Apiospora</taxon>
    </lineage>
</organism>
<sequence length="250" mass="26970">MASPKGTIVLTGANGSLGRAIVSSILSSPELATCHGVYAVREPSTATALRDALQAQNAAARPVGSGQPDFHEGVAAGRIPPVRVLIPNAGWREFTTQTWTADGLPGLKGISNITWSLSLEPLPSAICQKGAGRNSLGLDDRKAPLVVVLLTASFKTLTDQQTVEAAARNLMSAIEEEARRQGVYDPWAYLDYAAPWQDPIASYGERSLKRLREVQKRVDPKLVFTHRVPGGVQDPWPYRPLGIAANLYRH</sequence>
<protein>
    <submittedName>
        <fullName evidence="1">Oxidoreductase- FAD-binding</fullName>
    </submittedName>
</protein>
<dbReference type="InterPro" id="IPR036291">
    <property type="entry name" value="NAD(P)-bd_dom_sf"/>
</dbReference>
<accession>A0AAW0QYA7</accession>
<dbReference type="SUPFAM" id="SSF51735">
    <property type="entry name" value="NAD(P)-binding Rossmann-fold domains"/>
    <property type="match status" value="1"/>
</dbReference>
<dbReference type="Proteomes" id="UP001392437">
    <property type="component" value="Unassembled WGS sequence"/>
</dbReference>
<comment type="caution">
    <text evidence="1">The sequence shown here is derived from an EMBL/GenBank/DDBJ whole genome shotgun (WGS) entry which is preliminary data.</text>
</comment>
<keyword evidence="2" id="KW-1185">Reference proteome</keyword>
<gene>
    <name evidence="1" type="ORF">PG999_007446</name>
</gene>
<evidence type="ECO:0000313" key="1">
    <source>
        <dbReference type="EMBL" id="KAK8115377.1"/>
    </source>
</evidence>
<reference evidence="1 2" key="1">
    <citation type="submission" date="2023-01" db="EMBL/GenBank/DDBJ databases">
        <title>Analysis of 21 Apiospora genomes using comparative genomics revels a genus with tremendous synthesis potential of carbohydrate active enzymes and secondary metabolites.</title>
        <authorList>
            <person name="Sorensen T."/>
        </authorList>
    </citation>
    <scope>NUCLEOTIDE SEQUENCE [LARGE SCALE GENOMIC DNA]</scope>
    <source>
        <strain evidence="1 2">CBS 117206</strain>
    </source>
</reference>
<dbReference type="EMBL" id="JAQQWP010000006">
    <property type="protein sequence ID" value="KAK8115377.1"/>
    <property type="molecule type" value="Genomic_DNA"/>
</dbReference>
<evidence type="ECO:0000313" key="2">
    <source>
        <dbReference type="Proteomes" id="UP001392437"/>
    </source>
</evidence>
<proteinExistence type="predicted"/>
<name>A0AAW0QYA7_9PEZI</name>
<dbReference type="AlphaFoldDB" id="A0AAW0QYA7"/>